<feature type="domain" description="SWIRM" evidence="3">
    <location>
        <begin position="570"/>
        <end position="671"/>
    </location>
</feature>
<dbReference type="PANTHER" id="PTHR10742:SF373">
    <property type="entry name" value="LYSINE-SPECIFIC HISTONE DEMETHYLASE 1 HOMOLOG 2"/>
    <property type="match status" value="1"/>
</dbReference>
<dbReference type="Gene3D" id="3.90.660.10">
    <property type="match status" value="1"/>
</dbReference>
<dbReference type="InterPro" id="IPR009057">
    <property type="entry name" value="Homeodomain-like_sf"/>
</dbReference>
<dbReference type="SUPFAM" id="SSF46689">
    <property type="entry name" value="Homeodomain-like"/>
    <property type="match status" value="1"/>
</dbReference>
<dbReference type="InterPro" id="IPR036188">
    <property type="entry name" value="FAD/NAD-bd_sf"/>
</dbReference>
<evidence type="ECO:0000313" key="4">
    <source>
        <dbReference type="EMBL" id="GBG75206.1"/>
    </source>
</evidence>
<accession>A0A388KYR8</accession>
<dbReference type="InterPro" id="IPR036388">
    <property type="entry name" value="WH-like_DNA-bd_sf"/>
</dbReference>
<dbReference type="GO" id="GO:0016491">
    <property type="term" value="F:oxidoreductase activity"/>
    <property type="evidence" value="ECO:0007669"/>
    <property type="project" value="InterPro"/>
</dbReference>
<dbReference type="STRING" id="69332.A0A388KYR8"/>
<dbReference type="Gene3D" id="3.50.50.60">
    <property type="entry name" value="FAD/NAD(P)-binding domain"/>
    <property type="match status" value="1"/>
</dbReference>
<feature type="compositionally biased region" description="Basic residues" evidence="2">
    <location>
        <begin position="390"/>
        <end position="405"/>
    </location>
</feature>
<gene>
    <name evidence="4" type="ORF">CBR_g19719</name>
</gene>
<evidence type="ECO:0000313" key="5">
    <source>
        <dbReference type="Proteomes" id="UP000265515"/>
    </source>
</evidence>
<dbReference type="PANTHER" id="PTHR10742">
    <property type="entry name" value="FLAVIN MONOAMINE OXIDASE"/>
    <property type="match status" value="1"/>
</dbReference>
<feature type="compositionally biased region" description="Basic and acidic residues" evidence="2">
    <location>
        <begin position="420"/>
        <end position="429"/>
    </location>
</feature>
<keyword evidence="5" id="KW-1185">Reference proteome</keyword>
<reference evidence="4 5" key="1">
    <citation type="journal article" date="2018" name="Cell">
        <title>The Chara Genome: Secondary Complexity and Implications for Plant Terrestrialization.</title>
        <authorList>
            <person name="Nishiyama T."/>
            <person name="Sakayama H."/>
            <person name="Vries J.D."/>
            <person name="Buschmann H."/>
            <person name="Saint-Marcoux D."/>
            <person name="Ullrich K.K."/>
            <person name="Haas F.B."/>
            <person name="Vanderstraeten L."/>
            <person name="Becker D."/>
            <person name="Lang D."/>
            <person name="Vosolsobe S."/>
            <person name="Rombauts S."/>
            <person name="Wilhelmsson P.K.I."/>
            <person name="Janitza P."/>
            <person name="Kern R."/>
            <person name="Heyl A."/>
            <person name="Rumpler F."/>
            <person name="Villalobos L.I.A.C."/>
            <person name="Clay J.M."/>
            <person name="Skokan R."/>
            <person name="Toyoda A."/>
            <person name="Suzuki Y."/>
            <person name="Kagoshima H."/>
            <person name="Schijlen E."/>
            <person name="Tajeshwar N."/>
            <person name="Catarino B."/>
            <person name="Hetherington A.J."/>
            <person name="Saltykova A."/>
            <person name="Bonnot C."/>
            <person name="Breuninger H."/>
            <person name="Symeonidi A."/>
            <person name="Radhakrishnan G.V."/>
            <person name="Van Nieuwerburgh F."/>
            <person name="Deforce D."/>
            <person name="Chang C."/>
            <person name="Karol K.G."/>
            <person name="Hedrich R."/>
            <person name="Ulvskov P."/>
            <person name="Glockner G."/>
            <person name="Delwiche C.F."/>
            <person name="Petrasek J."/>
            <person name="Van de Peer Y."/>
            <person name="Friml J."/>
            <person name="Beilby M."/>
            <person name="Dolan L."/>
            <person name="Kohara Y."/>
            <person name="Sugano S."/>
            <person name="Fujiyama A."/>
            <person name="Delaux P.-M."/>
            <person name="Quint M."/>
            <person name="TheiBen G."/>
            <person name="Hagemann M."/>
            <person name="Harholt J."/>
            <person name="Dunand C."/>
            <person name="Zachgo S."/>
            <person name="Langdale J."/>
            <person name="Maumus F."/>
            <person name="Straeten D.V.D."/>
            <person name="Gould S.B."/>
            <person name="Rensing S.A."/>
        </authorList>
    </citation>
    <scope>NUCLEOTIDE SEQUENCE [LARGE SCALE GENOMIC DNA]</scope>
    <source>
        <strain evidence="4 5">S276</strain>
    </source>
</reference>
<dbReference type="Gene3D" id="1.10.10.10">
    <property type="entry name" value="Winged helix-like DNA-binding domain superfamily/Winged helix DNA-binding domain"/>
    <property type="match status" value="1"/>
</dbReference>
<organism evidence="4 5">
    <name type="scientific">Chara braunii</name>
    <name type="common">Braun's stonewort</name>
    <dbReference type="NCBI Taxonomy" id="69332"/>
    <lineage>
        <taxon>Eukaryota</taxon>
        <taxon>Viridiplantae</taxon>
        <taxon>Streptophyta</taxon>
        <taxon>Charophyceae</taxon>
        <taxon>Charales</taxon>
        <taxon>Characeae</taxon>
        <taxon>Chara</taxon>
    </lineage>
</organism>
<dbReference type="Pfam" id="PF04433">
    <property type="entry name" value="SWIRM"/>
    <property type="match status" value="1"/>
</dbReference>
<evidence type="ECO:0000256" key="1">
    <source>
        <dbReference type="ARBA" id="ARBA00005995"/>
    </source>
</evidence>
<evidence type="ECO:0000259" key="3">
    <source>
        <dbReference type="PROSITE" id="PS50934"/>
    </source>
</evidence>
<protein>
    <recommendedName>
        <fullName evidence="3">SWIRM domain-containing protein</fullName>
    </recommendedName>
</protein>
<dbReference type="OrthoDB" id="2219495at2759"/>
<feature type="compositionally biased region" description="Basic and acidic residues" evidence="2">
    <location>
        <begin position="493"/>
        <end position="505"/>
    </location>
</feature>
<sequence>MAGCENGSAAAAAAGSEPGLMGTLAAGGDARAVASTGAVVGSGSPQPSMEMVGGSTGPSVPTAAVEPVAFLPTDRVNLTINSYPETASVNSRGVPPLSLRSCSVAAPAAENAGCTTSGYVGTATGAERPAVVVPAAGSVGGDLPLGVFTTSMDVEPSSTAMAVDDSTLSTPLKAVAAAARLSTDPASSPAPTSVSAATAADTAGPGADGVDPAASPPASGPSLLDVVALAAPSLANVAVVPGPRSTGDLAGACTTPSHTRDAAGSVALISDPQAASAARSAAHALAASAPPPVADTVVAVASIVAAAAAAAAAVPMQADGDVAASAPPPVTDAEVKVDKHDESRAKRRKSNNGLPLTPENEIVYLDDSEDESQHDSDDEVVFVEACVRRKGHKETRRGVPGKRGGRYSPRANSPRNAANLEKENMERGGTEGGRSGGTEAGRSGAEQGGESEGGRSGLRTNSGKKSGEREEKHNVKDGKDTNGSVSSRSVSSCDERRGQRSRGKDVSGGGLDGGGKRKRSGGKGRQGQSRSSSGESHQDSEAVENVGYAGTGSGLTAQSKGGVKRRNGAVKQMGRDGVVAVSMGFPVDSLMEEEIEAGMISTLHDSEQLAYISVRNHILARWRDDVTRFLTEDEVLKTLPAQHHSLVPATYKFLRMKGYINFGVAQALNQRPVPPLGIKKSVVVLGAGLAGLAAARQLLSFGLQVVVVEARQRPGGRVYTKRVEGSGRVAMADLGGSVLTGIQGNPLGVLARQLGFDLHKIRDNCPLFQPDGRPVDEELDVKVENQFNRLLDVANRWRERMESMAAQCVSLGTTLELLRDDYKIGKTPEEKQLFEWHLANLEYANAGLLSELSLAFWDQDDPYEMSGDHCFVPGGNVRLVSALAESLPIFYNSVVQNVKYGKEGVKVTCRPVGGDEPRVFEGDMVLCTIPLGVLKKRSIKFDPELPQRKLEAINKLGFGLLNKVVMLFPYTFWDEDLDTFGHLVEDPDQRGEFFLFYSYAPVSGGSLLLALVAGAAAVRFEQMPAQESVTRLMEVLRKIFGPKGIKVPYPLQTVCTRWGSDPLCLGSYSHVAVGASGEDYDILAESVDDCLFFAGEATIRRYPATMHGAFLSGLREAGNIANTAFASSAPAEAEERVPSDVQSFASTLCDLFEQPDVEFGCFGVIFDPRSMAADSSALIRVVVRGGDPMKGVNGGGGAANAQEEQLLQLHLYSVILRWQAIELREVKGGDNVRLHILTERYGVKLVGRRGLGPTGDALVAAVRTARATRAARKAVIAATAGLGGGAGLASTGGSGKGSFSSRGPFDAPGSLSLVTAA</sequence>
<comment type="similarity">
    <text evidence="1">Belongs to the flavin monoamine oxidase family.</text>
</comment>
<dbReference type="PROSITE" id="PS50934">
    <property type="entry name" value="SWIRM"/>
    <property type="match status" value="1"/>
</dbReference>
<dbReference type="InterPro" id="IPR050281">
    <property type="entry name" value="Flavin_monoamine_oxidase"/>
</dbReference>
<dbReference type="SUPFAM" id="SSF51905">
    <property type="entry name" value="FAD/NAD(P)-binding domain"/>
    <property type="match status" value="1"/>
</dbReference>
<comment type="caution">
    <text evidence="4">The sequence shown here is derived from an EMBL/GenBank/DDBJ whole genome shotgun (WGS) entry which is preliminary data.</text>
</comment>
<dbReference type="InterPro" id="IPR007526">
    <property type="entry name" value="SWIRM"/>
</dbReference>
<feature type="compositionally biased region" description="Low complexity" evidence="2">
    <location>
        <begin position="182"/>
        <end position="213"/>
    </location>
</feature>
<feature type="compositionally biased region" description="Low complexity" evidence="2">
    <location>
        <begin position="526"/>
        <end position="535"/>
    </location>
</feature>
<dbReference type="SUPFAM" id="SSF54373">
    <property type="entry name" value="FAD-linked reductases, C-terminal domain"/>
    <property type="match status" value="1"/>
</dbReference>
<feature type="region of interest" description="Disordered" evidence="2">
    <location>
        <begin position="321"/>
        <end position="360"/>
    </location>
</feature>
<feature type="region of interest" description="Disordered" evidence="2">
    <location>
        <begin position="181"/>
        <end position="218"/>
    </location>
</feature>
<feature type="region of interest" description="Disordered" evidence="2">
    <location>
        <begin position="390"/>
        <end position="569"/>
    </location>
</feature>
<feature type="compositionally biased region" description="Gly residues" evidence="2">
    <location>
        <begin position="430"/>
        <end position="439"/>
    </location>
</feature>
<feature type="compositionally biased region" description="Basic and acidic residues" evidence="2">
    <location>
        <begin position="465"/>
        <end position="480"/>
    </location>
</feature>
<feature type="compositionally biased region" description="Gly residues" evidence="2">
    <location>
        <begin position="446"/>
        <end position="456"/>
    </location>
</feature>
<feature type="region of interest" description="Disordered" evidence="2">
    <location>
        <begin position="38"/>
        <end position="59"/>
    </location>
</feature>
<name>A0A388KYR8_CHABU</name>
<evidence type="ECO:0000256" key="2">
    <source>
        <dbReference type="SAM" id="MobiDB-lite"/>
    </source>
</evidence>
<dbReference type="InterPro" id="IPR002937">
    <property type="entry name" value="Amino_oxidase"/>
</dbReference>
<dbReference type="EMBL" id="BFEA01000219">
    <property type="protein sequence ID" value="GBG75206.1"/>
    <property type="molecule type" value="Genomic_DNA"/>
</dbReference>
<dbReference type="Gramene" id="GBG75206">
    <property type="protein sequence ID" value="GBG75206"/>
    <property type="gene ID" value="CBR_g19719"/>
</dbReference>
<proteinExistence type="inferred from homology"/>
<feature type="compositionally biased region" description="Basic and acidic residues" evidence="2">
    <location>
        <begin position="333"/>
        <end position="344"/>
    </location>
</feature>
<dbReference type="Pfam" id="PF01593">
    <property type="entry name" value="Amino_oxidase"/>
    <property type="match status" value="1"/>
</dbReference>
<dbReference type="Proteomes" id="UP000265515">
    <property type="component" value="Unassembled WGS sequence"/>
</dbReference>